<feature type="region of interest" description="Disordered" evidence="2">
    <location>
        <begin position="1"/>
        <end position="63"/>
    </location>
</feature>
<feature type="compositionally biased region" description="Acidic residues" evidence="2">
    <location>
        <begin position="28"/>
        <end position="43"/>
    </location>
</feature>
<dbReference type="EMBL" id="GBEZ01003995">
    <property type="protein sequence ID" value="JAC81183.1"/>
    <property type="molecule type" value="Transcribed_RNA"/>
</dbReference>
<dbReference type="Pfam" id="PF04520">
    <property type="entry name" value="Senescence_reg"/>
    <property type="match status" value="1"/>
</dbReference>
<protein>
    <submittedName>
        <fullName evidence="3">Uncharacterized protein</fullName>
    </submittedName>
</protein>
<dbReference type="InterPro" id="IPR007608">
    <property type="entry name" value="Senescence_reg_S40"/>
</dbReference>
<feature type="compositionally biased region" description="Basic and acidic residues" evidence="2">
    <location>
        <begin position="1"/>
        <end position="11"/>
    </location>
</feature>
<dbReference type="GO" id="GO:0010150">
    <property type="term" value="P:leaf senescence"/>
    <property type="evidence" value="ECO:0007669"/>
    <property type="project" value="UniProtKB-ARBA"/>
</dbReference>
<comment type="similarity">
    <text evidence="1">Belongs to the senescence regulator S40 family.</text>
</comment>
<feature type="compositionally biased region" description="Polar residues" evidence="2">
    <location>
        <begin position="50"/>
        <end position="60"/>
    </location>
</feature>
<feature type="compositionally biased region" description="Polar residues" evidence="2">
    <location>
        <begin position="202"/>
        <end position="212"/>
    </location>
</feature>
<evidence type="ECO:0000313" key="3">
    <source>
        <dbReference type="EMBL" id="JAC81183.1"/>
    </source>
</evidence>
<proteinExistence type="inferred from homology"/>
<evidence type="ECO:0000256" key="2">
    <source>
        <dbReference type="SAM" id="MobiDB-lite"/>
    </source>
</evidence>
<reference evidence="3" key="1">
    <citation type="submission" date="2014-05" db="EMBL/GenBank/DDBJ databases">
        <title>The transcriptome of the halophilic microalga Tetraselmis sp. GSL018 isolated from the Great Salt Lake, Utah.</title>
        <authorList>
            <person name="Jinkerson R.E."/>
            <person name="D'Adamo S."/>
            <person name="Posewitz M.C."/>
        </authorList>
    </citation>
    <scope>NUCLEOTIDE SEQUENCE</scope>
    <source>
        <strain evidence="3">GSL018</strain>
    </source>
</reference>
<name>A0A061SAC1_9CHLO</name>
<sequence>MEFEFDERTLYGEDQTSSLGNVPREVCDDIDSAADSDNDESTEIDIGMSSRGSCGQSSLEGHSFAPIPENEVISEAHVSAAQAIHVRARVKPEDDSAEQLNGVKMGTSAPIRIPTLKKSEGTTVKPKQAVEPERVTASFVPPHLIGSMDTAAFGFGWDGASPAAVLKKDKLRTRNAILRSTGFLADHQDFLAAQLSTVAGGNISSHRQQRVSSPPVPAQGALKAAMDAQK</sequence>
<gene>
    <name evidence="3" type="ORF">TSPGSL018_8506</name>
</gene>
<feature type="region of interest" description="Disordered" evidence="2">
    <location>
        <begin position="202"/>
        <end position="230"/>
    </location>
</feature>
<accession>A0A061SAC1</accession>
<dbReference type="AlphaFoldDB" id="A0A061SAC1"/>
<evidence type="ECO:0000256" key="1">
    <source>
        <dbReference type="ARBA" id="ARBA00034773"/>
    </source>
</evidence>
<organism evidence="3">
    <name type="scientific">Tetraselmis sp. GSL018</name>
    <dbReference type="NCBI Taxonomy" id="582737"/>
    <lineage>
        <taxon>Eukaryota</taxon>
        <taxon>Viridiplantae</taxon>
        <taxon>Chlorophyta</taxon>
        <taxon>core chlorophytes</taxon>
        <taxon>Chlorodendrophyceae</taxon>
        <taxon>Chlorodendrales</taxon>
        <taxon>Chlorodendraceae</taxon>
        <taxon>Tetraselmis</taxon>
    </lineage>
</organism>